<accession>A0ABS5AHD2</accession>
<dbReference type="CDD" id="cd00093">
    <property type="entry name" value="HTH_XRE"/>
    <property type="match status" value="1"/>
</dbReference>
<dbReference type="PROSITE" id="PS50943">
    <property type="entry name" value="HTH_CROC1"/>
    <property type="match status" value="1"/>
</dbReference>
<dbReference type="SMART" id="SM00530">
    <property type="entry name" value="HTH_XRE"/>
    <property type="match status" value="1"/>
</dbReference>
<gene>
    <name evidence="2" type="ORF">JOF53_004855</name>
</gene>
<name>A0ABS5AHD2_9PSEU</name>
<proteinExistence type="predicted"/>
<evidence type="ECO:0000313" key="3">
    <source>
        <dbReference type="Proteomes" id="UP001519363"/>
    </source>
</evidence>
<evidence type="ECO:0000259" key="1">
    <source>
        <dbReference type="PROSITE" id="PS50943"/>
    </source>
</evidence>
<dbReference type="Proteomes" id="UP001519363">
    <property type="component" value="Unassembled WGS sequence"/>
</dbReference>
<keyword evidence="3" id="KW-1185">Reference proteome</keyword>
<protein>
    <submittedName>
        <fullName evidence="2">Transcriptional regulator with XRE-family HTH domain</fullName>
    </submittedName>
</protein>
<organism evidence="2 3">
    <name type="scientific">Crossiella equi</name>
    <dbReference type="NCBI Taxonomy" id="130796"/>
    <lineage>
        <taxon>Bacteria</taxon>
        <taxon>Bacillati</taxon>
        <taxon>Actinomycetota</taxon>
        <taxon>Actinomycetes</taxon>
        <taxon>Pseudonocardiales</taxon>
        <taxon>Pseudonocardiaceae</taxon>
        <taxon>Crossiella</taxon>
    </lineage>
</organism>
<evidence type="ECO:0000313" key="2">
    <source>
        <dbReference type="EMBL" id="MBP2475983.1"/>
    </source>
</evidence>
<dbReference type="SUPFAM" id="SSF47413">
    <property type="entry name" value="lambda repressor-like DNA-binding domains"/>
    <property type="match status" value="1"/>
</dbReference>
<dbReference type="InterPro" id="IPR001387">
    <property type="entry name" value="Cro/C1-type_HTH"/>
</dbReference>
<sequence>MEDEESTARRRELGDLLRQHRVRAQVSRAELCEYFDWSMSKVSRLEAGKRGVSETDLTRYLAYCRVGNDEVDRLIGLHRQPDPGCWARPHDGRFADGLRTVTLHEGTAIALYGYAPTLIPPQLQAEGYARVLLGPEGDVRARLARAEVLPRLAEGMFFVHEAALRAVVGGPQVMVAQLHHLLRHLAWVRVVPMRVSPVQAAVNGFALLRFRDHRPLVLVETEGASLVLEHRVALDRYQTVLDSLRTVALGRTGSGELLRRLVEDLVRARSGEAGTGGDLAGCAP</sequence>
<dbReference type="EMBL" id="JAGIOO010000001">
    <property type="protein sequence ID" value="MBP2475983.1"/>
    <property type="molecule type" value="Genomic_DNA"/>
</dbReference>
<dbReference type="RefSeq" id="WP_086784281.1">
    <property type="nucleotide sequence ID" value="NZ_JAGIOO010000001.1"/>
</dbReference>
<dbReference type="Gene3D" id="1.10.260.40">
    <property type="entry name" value="lambda repressor-like DNA-binding domains"/>
    <property type="match status" value="1"/>
</dbReference>
<reference evidence="2 3" key="1">
    <citation type="submission" date="2021-03" db="EMBL/GenBank/DDBJ databases">
        <title>Sequencing the genomes of 1000 actinobacteria strains.</title>
        <authorList>
            <person name="Klenk H.-P."/>
        </authorList>
    </citation>
    <scope>NUCLEOTIDE SEQUENCE [LARGE SCALE GENOMIC DNA]</scope>
    <source>
        <strain evidence="2 3">DSM 44580</strain>
    </source>
</reference>
<dbReference type="Pfam" id="PF13560">
    <property type="entry name" value="HTH_31"/>
    <property type="match status" value="1"/>
</dbReference>
<dbReference type="InterPro" id="IPR043917">
    <property type="entry name" value="DUF5753"/>
</dbReference>
<comment type="caution">
    <text evidence="2">The sequence shown here is derived from an EMBL/GenBank/DDBJ whole genome shotgun (WGS) entry which is preliminary data.</text>
</comment>
<feature type="domain" description="HTH cro/C1-type" evidence="1">
    <location>
        <begin position="17"/>
        <end position="74"/>
    </location>
</feature>
<dbReference type="Pfam" id="PF19054">
    <property type="entry name" value="DUF5753"/>
    <property type="match status" value="1"/>
</dbReference>
<dbReference type="InterPro" id="IPR010982">
    <property type="entry name" value="Lambda_DNA-bd_dom_sf"/>
</dbReference>